<feature type="region of interest" description="Disordered" evidence="1">
    <location>
        <begin position="419"/>
        <end position="438"/>
    </location>
</feature>
<accession>A0A915JM24</accession>
<organism evidence="2 3">
    <name type="scientific">Romanomermis culicivorax</name>
    <name type="common">Nematode worm</name>
    <dbReference type="NCBI Taxonomy" id="13658"/>
    <lineage>
        <taxon>Eukaryota</taxon>
        <taxon>Metazoa</taxon>
        <taxon>Ecdysozoa</taxon>
        <taxon>Nematoda</taxon>
        <taxon>Enoplea</taxon>
        <taxon>Dorylaimia</taxon>
        <taxon>Mermithida</taxon>
        <taxon>Mermithoidea</taxon>
        <taxon>Mermithidae</taxon>
        <taxon>Romanomermis</taxon>
    </lineage>
</organism>
<sequence length="438" mass="49347">MLILSIFRNLSAKSRPLVFSTLVNQYSSNLAGTLQYLCQMFYLSTAANRIKKLHSLESYESQPTSHVLQVDFIDNCSSKDEIDYSSLVPEIYKNVPFTENQTIGQAVDYWWSSGAAQNWRRFGQRANLLAALRNLYPGPGRPVGVSCCWWCGVTISRLEKIAGFLKEIPRFSCANCIRKMKDQAFCITKIKNPNPIWFNLPPIYENCSADQAIKNLISGGLINKFPLFESCNIDKKIYIKTYSTSLSKDPQVQRNCGPLYGNSDSKPSIPEMYLQIKFENEQTVGDAARFWFGATSAGIAERYAMRVAILRKIRSLFRGAVAADRSGAAKPRCWWCGSDDRKLQIYNGVFVGEIARQACLACCRVHYCRAGSVTKVPAATGYNCNGQDFVWWHLPRVYDKANIVETWEKLRADGLVKNPAKKRSGDVSSNANRAKTMK</sequence>
<keyword evidence="2" id="KW-1185">Reference proteome</keyword>
<evidence type="ECO:0000256" key="1">
    <source>
        <dbReference type="SAM" id="MobiDB-lite"/>
    </source>
</evidence>
<dbReference type="Proteomes" id="UP000887565">
    <property type="component" value="Unplaced"/>
</dbReference>
<evidence type="ECO:0000313" key="3">
    <source>
        <dbReference type="WBParaSite" id="nRc.2.0.1.t27046-RA"/>
    </source>
</evidence>
<feature type="compositionally biased region" description="Polar residues" evidence="1">
    <location>
        <begin position="426"/>
        <end position="438"/>
    </location>
</feature>
<proteinExistence type="predicted"/>
<evidence type="ECO:0000313" key="2">
    <source>
        <dbReference type="Proteomes" id="UP000887565"/>
    </source>
</evidence>
<dbReference type="WBParaSite" id="nRc.2.0.1.t27046-RA">
    <property type="protein sequence ID" value="nRc.2.0.1.t27046-RA"/>
    <property type="gene ID" value="nRc.2.0.1.g27046"/>
</dbReference>
<name>A0A915JM24_ROMCU</name>
<reference evidence="3" key="1">
    <citation type="submission" date="2022-11" db="UniProtKB">
        <authorList>
            <consortium name="WormBaseParasite"/>
        </authorList>
    </citation>
    <scope>IDENTIFICATION</scope>
</reference>
<dbReference type="AlphaFoldDB" id="A0A915JM24"/>
<protein>
    <submittedName>
        <fullName evidence="3">Uncharacterized protein</fullName>
    </submittedName>
</protein>